<dbReference type="EMBL" id="ML220141">
    <property type="protein sequence ID" value="TGZ78450.1"/>
    <property type="molecule type" value="Genomic_DNA"/>
</dbReference>
<dbReference type="AlphaFoldDB" id="A0A4S2MMY0"/>
<comment type="similarity">
    <text evidence="1">Belongs to the AIM6 family.</text>
</comment>
<evidence type="ECO:0000256" key="3">
    <source>
        <dbReference type="SAM" id="SignalP"/>
    </source>
</evidence>
<dbReference type="GO" id="GO:0008081">
    <property type="term" value="F:phosphoric diester hydrolase activity"/>
    <property type="evidence" value="ECO:0007669"/>
    <property type="project" value="InterPro"/>
</dbReference>
<dbReference type="SUPFAM" id="SSF51695">
    <property type="entry name" value="PLC-like phosphodiesterases"/>
    <property type="match status" value="1"/>
</dbReference>
<evidence type="ECO:0000313" key="5">
    <source>
        <dbReference type="Proteomes" id="UP000298138"/>
    </source>
</evidence>
<dbReference type="PANTHER" id="PTHR31571:SF1">
    <property type="entry name" value="ALTERED INHERITANCE OF MITOCHONDRIA PROTEIN 6"/>
    <property type="match status" value="1"/>
</dbReference>
<protein>
    <recommendedName>
        <fullName evidence="2">Altered inheritance of mitochondria protein 6</fullName>
    </recommendedName>
</protein>
<proteinExistence type="inferred from homology"/>
<feature type="chain" id="PRO_5020889654" description="Altered inheritance of mitochondria protein 6" evidence="3">
    <location>
        <begin position="21"/>
        <end position="321"/>
    </location>
</feature>
<name>A0A4S2MMY0_9PEZI</name>
<dbReference type="FunCoup" id="A0A4S2MMY0">
    <property type="interactions" value="3"/>
</dbReference>
<keyword evidence="3" id="KW-0732">Signal</keyword>
<evidence type="ECO:0000313" key="4">
    <source>
        <dbReference type="EMBL" id="TGZ78450.1"/>
    </source>
</evidence>
<gene>
    <name evidence="4" type="ORF">EX30DRAFT_359802</name>
</gene>
<dbReference type="Proteomes" id="UP000298138">
    <property type="component" value="Unassembled WGS sequence"/>
</dbReference>
<sequence>MRLPTVTLSFTLFTLTGVLGAPATSHHDHHPHTPAPLQAVLSRWSSDPRSRYPTDLTRDISPKPLHSHNDYWRRVPLLTGLSTGAISTEADIWLSPDSSLLIGHHPSSLTPNRTLNTLYLTPLLEILDTMNPPTPSPPETPNGVFDSAPGQTLYLFLDLKSTSPLLFPLVLDALKPLRENDYLSYYANGAYHRRPVTVIGTGAMPMDKVVEMHPRYVFYDFPLDRLVREPELEVEKGVVGMASTSLRMVVGEVRGVEGMDKEQVETVRALVGEARKRGWGVRFWDTPGWPGSRRRGVWRQLVEAGVRLVSVDEVEEAAWEL</sequence>
<accession>A0A4S2MMY0</accession>
<dbReference type="InterPro" id="IPR017946">
    <property type="entry name" value="PLC-like_Pdiesterase_TIM-brl"/>
</dbReference>
<dbReference type="PANTHER" id="PTHR31571">
    <property type="entry name" value="ALTERED INHERITANCE OF MITOCHONDRIA PROTEIN 6"/>
    <property type="match status" value="1"/>
</dbReference>
<feature type="signal peptide" evidence="3">
    <location>
        <begin position="1"/>
        <end position="20"/>
    </location>
</feature>
<evidence type="ECO:0000256" key="1">
    <source>
        <dbReference type="ARBA" id="ARBA00008858"/>
    </source>
</evidence>
<reference evidence="4 5" key="1">
    <citation type="submission" date="2019-04" db="EMBL/GenBank/DDBJ databases">
        <title>Comparative genomics and transcriptomics to analyze fruiting body development in filamentous ascomycetes.</title>
        <authorList>
            <consortium name="DOE Joint Genome Institute"/>
            <person name="Lutkenhaus R."/>
            <person name="Traeger S."/>
            <person name="Breuer J."/>
            <person name="Kuo A."/>
            <person name="Lipzen A."/>
            <person name="Pangilinan J."/>
            <person name="Dilworth D."/>
            <person name="Sandor L."/>
            <person name="Poggeler S."/>
            <person name="Barry K."/>
            <person name="Grigoriev I.V."/>
            <person name="Nowrousian M."/>
        </authorList>
    </citation>
    <scope>NUCLEOTIDE SEQUENCE [LARGE SCALE GENOMIC DNA]</scope>
    <source>
        <strain evidence="4 5">CBS 389.68</strain>
    </source>
</reference>
<dbReference type="InterPro" id="IPR051236">
    <property type="entry name" value="HAT_RTT109-like"/>
</dbReference>
<dbReference type="GO" id="GO:0006629">
    <property type="term" value="P:lipid metabolic process"/>
    <property type="evidence" value="ECO:0007669"/>
    <property type="project" value="InterPro"/>
</dbReference>
<keyword evidence="5" id="KW-1185">Reference proteome</keyword>
<dbReference type="OrthoDB" id="4153866at2759"/>
<evidence type="ECO:0000256" key="2">
    <source>
        <dbReference type="ARBA" id="ARBA00014286"/>
    </source>
</evidence>
<organism evidence="4 5">
    <name type="scientific">Ascodesmis nigricans</name>
    <dbReference type="NCBI Taxonomy" id="341454"/>
    <lineage>
        <taxon>Eukaryota</taxon>
        <taxon>Fungi</taxon>
        <taxon>Dikarya</taxon>
        <taxon>Ascomycota</taxon>
        <taxon>Pezizomycotina</taxon>
        <taxon>Pezizomycetes</taxon>
        <taxon>Pezizales</taxon>
        <taxon>Ascodesmidaceae</taxon>
        <taxon>Ascodesmis</taxon>
    </lineage>
</organism>
<dbReference type="InParanoid" id="A0A4S2MMY0"/>
<dbReference type="STRING" id="341454.A0A4S2MMY0"/>